<dbReference type="PANTHER" id="PTHR46028">
    <property type="entry name" value="KYNURENINE 3-MONOOXYGENASE"/>
    <property type="match status" value="1"/>
</dbReference>
<dbReference type="Pfam" id="PF01494">
    <property type="entry name" value="FAD_binding_3"/>
    <property type="match status" value="1"/>
</dbReference>
<evidence type="ECO:0000256" key="1">
    <source>
        <dbReference type="ARBA" id="ARBA00001974"/>
    </source>
</evidence>
<evidence type="ECO:0000256" key="2">
    <source>
        <dbReference type="ARBA" id="ARBA00022630"/>
    </source>
</evidence>
<dbReference type="RefSeq" id="WP_147582840.1">
    <property type="nucleotide sequence ID" value="NZ_CP042831.1"/>
</dbReference>
<proteinExistence type="inferred from homology"/>
<dbReference type="OrthoDB" id="9766816at2"/>
<dbReference type="EC" id="1.14.13.9" evidence="9"/>
<keyword evidence="7 9" id="KW-0503">Monooxygenase</keyword>
<dbReference type="GO" id="GO:0006569">
    <property type="term" value="P:L-tryptophan catabolic process"/>
    <property type="evidence" value="ECO:0007669"/>
    <property type="project" value="UniProtKB-UniRule"/>
</dbReference>
<dbReference type="UniPathway" id="UPA00253">
    <property type="reaction ID" value="UER00328"/>
</dbReference>
<keyword evidence="4 9" id="KW-0274">FAD</keyword>
<gene>
    <name evidence="9" type="primary">kmo</name>
    <name evidence="11" type="ORF">FUA48_06785</name>
</gene>
<dbReference type="SUPFAM" id="SSF51905">
    <property type="entry name" value="FAD/NAD(P)-binding domain"/>
    <property type="match status" value="1"/>
</dbReference>
<dbReference type="EMBL" id="CP042831">
    <property type="protein sequence ID" value="QEE49295.1"/>
    <property type="molecule type" value="Genomic_DNA"/>
</dbReference>
<dbReference type="Gene3D" id="3.50.50.60">
    <property type="entry name" value="FAD/NAD(P)-binding domain"/>
    <property type="match status" value="1"/>
</dbReference>
<keyword evidence="6 9" id="KW-0560">Oxidoreductase</keyword>
<dbReference type="KEGG" id="fak:FUA48_06785"/>
<dbReference type="InterPro" id="IPR027545">
    <property type="entry name" value="Kynurenine_monooxygenase"/>
</dbReference>
<evidence type="ECO:0000256" key="6">
    <source>
        <dbReference type="ARBA" id="ARBA00023002"/>
    </source>
</evidence>
<dbReference type="GO" id="GO:0019805">
    <property type="term" value="P:quinolinate biosynthetic process"/>
    <property type="evidence" value="ECO:0007669"/>
    <property type="project" value="UniProtKB-UniRule"/>
</dbReference>
<evidence type="ECO:0000256" key="5">
    <source>
        <dbReference type="ARBA" id="ARBA00022857"/>
    </source>
</evidence>
<comment type="pathway">
    <text evidence="9">Cofactor biosynthesis; NAD(+) biosynthesis; quinolinate from L-kynurenine: step 1/3.</text>
</comment>
<dbReference type="GO" id="GO:0004502">
    <property type="term" value="F:kynurenine 3-monooxygenase activity"/>
    <property type="evidence" value="ECO:0007669"/>
    <property type="project" value="UniProtKB-UniRule"/>
</dbReference>
<keyword evidence="12" id="KW-1185">Reference proteome</keyword>
<comment type="similarity">
    <text evidence="9">Belongs to the aromatic-ring hydroxylase family. KMO subfamily.</text>
</comment>
<evidence type="ECO:0000256" key="4">
    <source>
        <dbReference type="ARBA" id="ARBA00022827"/>
    </source>
</evidence>
<comment type="function">
    <text evidence="9">Catalyzes the hydroxylation of L-kynurenine (L-Kyn) to form 3-hydroxy-L-kynurenine (L-3OHKyn). Required for synthesis of quinolinic acid.</text>
</comment>
<evidence type="ECO:0000256" key="7">
    <source>
        <dbReference type="ARBA" id="ARBA00023033"/>
    </source>
</evidence>
<dbReference type="Proteomes" id="UP000321222">
    <property type="component" value="Chromosome"/>
</dbReference>
<dbReference type="AlphaFoldDB" id="A0A5B9FR21"/>
<accession>A0A5B9FR21</accession>
<evidence type="ECO:0000256" key="3">
    <source>
        <dbReference type="ARBA" id="ARBA00022642"/>
    </source>
</evidence>
<name>A0A5B9FR21_9FLAO</name>
<keyword evidence="2 9" id="KW-0285">Flavoprotein</keyword>
<evidence type="ECO:0000256" key="9">
    <source>
        <dbReference type="HAMAP-Rule" id="MF_01971"/>
    </source>
</evidence>
<sequence length="446" mass="50905">MQTPLKIAVVGSGLVGSLLAIYLKRAGHTVHVYDRSPDIRTIQFSGRSINLAMSHRGWRALDEVGLGDEIRQIAIPMDKRAIHIVGEPLAFQYYGKDGESIYSLSRGLLNRKMVSLAEAEGVEFFFETKIWDVTLADATLHAGDTERGEWNELKYDKVFGADGAFSRVRHRMQRQSMFNYSQEFLNTGYKELNIPANEDGTHKLDKNSLHIWPRNDFMLIALPNLDGSFTCTLFMPFEGENSFEALKDKDSLEKFFATYFPSTIDVIPDLVADFFKNPTSTLVTMKCYPWTYSDKVALIGDACHAIVPFYGHGMNAGFEDITILNQLMGQYGDDWDTIFKEYEISRKPNADAIAELSYRNFMEMSSKTADAKFLLQKKIEKWFSAKHPDKWLPLYSRVTFSYRPYSEALAIGDQQKAIMDEIMQIDGIEEKWNSPEVEQKIIELLS</sequence>
<comment type="catalytic activity">
    <reaction evidence="8 9">
        <text>L-kynurenine + NADPH + O2 + H(+) = 3-hydroxy-L-kynurenine + NADP(+) + H2O</text>
        <dbReference type="Rhea" id="RHEA:20545"/>
        <dbReference type="ChEBI" id="CHEBI:15377"/>
        <dbReference type="ChEBI" id="CHEBI:15378"/>
        <dbReference type="ChEBI" id="CHEBI:15379"/>
        <dbReference type="ChEBI" id="CHEBI:57783"/>
        <dbReference type="ChEBI" id="CHEBI:57959"/>
        <dbReference type="ChEBI" id="CHEBI:58125"/>
        <dbReference type="ChEBI" id="CHEBI:58349"/>
        <dbReference type="EC" id="1.14.13.9"/>
    </reaction>
</comment>
<dbReference type="GO" id="GO:0043420">
    <property type="term" value="P:anthranilate metabolic process"/>
    <property type="evidence" value="ECO:0007669"/>
    <property type="project" value="UniProtKB-UniRule"/>
</dbReference>
<evidence type="ECO:0000313" key="11">
    <source>
        <dbReference type="EMBL" id="QEE49295.1"/>
    </source>
</evidence>
<comment type="cofactor">
    <cofactor evidence="1 9">
        <name>FAD</name>
        <dbReference type="ChEBI" id="CHEBI:57692"/>
    </cofactor>
</comment>
<feature type="domain" description="FAD-binding" evidence="10">
    <location>
        <begin position="6"/>
        <end position="355"/>
    </location>
</feature>
<dbReference type="FunFam" id="3.50.50.60:FF:000185">
    <property type="entry name" value="Kynurenine 3-monooxygenase"/>
    <property type="match status" value="1"/>
</dbReference>
<dbReference type="GO" id="GO:0009435">
    <property type="term" value="P:NAD+ biosynthetic process"/>
    <property type="evidence" value="ECO:0007669"/>
    <property type="project" value="UniProtKB-UniPathway"/>
</dbReference>
<protein>
    <recommendedName>
        <fullName evidence="9">Kynurenine 3-monooxygenase</fullName>
        <ecNumber evidence="9">1.14.13.9</ecNumber>
    </recommendedName>
    <alternativeName>
        <fullName evidence="9">Kynurenine 3-hydroxylase</fullName>
    </alternativeName>
</protein>
<dbReference type="InterPro" id="IPR002938">
    <property type="entry name" value="FAD-bd"/>
</dbReference>
<organism evidence="11 12">
    <name type="scientific">Flavobacterium alkalisoli</name>
    <dbReference type="NCBI Taxonomy" id="2602769"/>
    <lineage>
        <taxon>Bacteria</taxon>
        <taxon>Pseudomonadati</taxon>
        <taxon>Bacteroidota</taxon>
        <taxon>Flavobacteriia</taxon>
        <taxon>Flavobacteriales</taxon>
        <taxon>Flavobacteriaceae</taxon>
        <taxon>Flavobacterium</taxon>
    </lineage>
</organism>
<dbReference type="InterPro" id="IPR036188">
    <property type="entry name" value="FAD/NAD-bd_sf"/>
</dbReference>
<dbReference type="HAMAP" id="MF_01971">
    <property type="entry name" value="Kynurenine_monooxygenase"/>
    <property type="match status" value="1"/>
</dbReference>
<keyword evidence="3 9" id="KW-0662">Pyridine nucleotide biosynthesis</keyword>
<dbReference type="PANTHER" id="PTHR46028:SF2">
    <property type="entry name" value="KYNURENINE 3-MONOOXYGENASE"/>
    <property type="match status" value="1"/>
</dbReference>
<evidence type="ECO:0000256" key="8">
    <source>
        <dbReference type="ARBA" id="ARBA00047818"/>
    </source>
</evidence>
<evidence type="ECO:0000313" key="12">
    <source>
        <dbReference type="Proteomes" id="UP000321222"/>
    </source>
</evidence>
<reference evidence="11 12" key="1">
    <citation type="submission" date="2019-08" db="EMBL/GenBank/DDBJ databases">
        <title>Flavobacterium alkalisoli sp. nov., isolated from rhizosphere soil of Suaeda salsa.</title>
        <authorList>
            <person name="Sun J.-Q."/>
            <person name="Xu L."/>
        </authorList>
    </citation>
    <scope>NUCLEOTIDE SEQUENCE [LARGE SCALE GENOMIC DNA]</scope>
    <source>
        <strain evidence="11 12">XS-5</strain>
    </source>
</reference>
<dbReference type="GO" id="GO:0070189">
    <property type="term" value="P:kynurenine metabolic process"/>
    <property type="evidence" value="ECO:0007669"/>
    <property type="project" value="TreeGrafter"/>
</dbReference>
<evidence type="ECO:0000259" key="10">
    <source>
        <dbReference type="Pfam" id="PF01494"/>
    </source>
</evidence>
<dbReference type="GO" id="GO:0071949">
    <property type="term" value="F:FAD binding"/>
    <property type="evidence" value="ECO:0007669"/>
    <property type="project" value="InterPro"/>
</dbReference>
<keyword evidence="5 9" id="KW-0521">NADP</keyword>
<dbReference type="PRINTS" id="PR00420">
    <property type="entry name" value="RNGMNOXGNASE"/>
</dbReference>